<protein>
    <recommendedName>
        <fullName evidence="4">HEAT repeat-containing protein</fullName>
    </recommendedName>
</protein>
<accession>A0A239H6R0</accession>
<dbReference type="RefSeq" id="WP_144022464.1">
    <property type="nucleotide sequence ID" value="NZ_FZPH01000001.1"/>
</dbReference>
<evidence type="ECO:0000313" key="2">
    <source>
        <dbReference type="EMBL" id="SNS77116.1"/>
    </source>
</evidence>
<feature type="region of interest" description="Disordered" evidence="1">
    <location>
        <begin position="308"/>
        <end position="329"/>
    </location>
</feature>
<evidence type="ECO:0008006" key="4">
    <source>
        <dbReference type="Google" id="ProtNLM"/>
    </source>
</evidence>
<evidence type="ECO:0000256" key="1">
    <source>
        <dbReference type="SAM" id="MobiDB-lite"/>
    </source>
</evidence>
<sequence>MSRLGRTAGTSELAQRLLELPASGRAAARADALRTLNEADAGWWLGFDESLRSHWSWGSYSSWPIITRVARGACDALDVVLAGCHADGRIREAMLARLAALGGPAATTVLAIRTGDWVPQVRTRARREVETLLSTAGEPSLLTLATTATLTRGRFNGGWLAERIDTHVSGLTADRLEPLLRSEDSRVRRIAYRTAIDRELLDADHLVRAATKDQDQPIRVLAARAAVAHARSLATLRRLAASRTALVRAEALTALAAWGDTEAAIGALPDRHPIVGAVAQDAVRAAGGDPAEHYRRLLTATPPRGAAAVSSGGAGGLSGGPLSGTTGSGAAVVSGGGAAGY</sequence>
<organism evidence="2 3">
    <name type="scientific">Asanoa hainanensis</name>
    <dbReference type="NCBI Taxonomy" id="560556"/>
    <lineage>
        <taxon>Bacteria</taxon>
        <taxon>Bacillati</taxon>
        <taxon>Actinomycetota</taxon>
        <taxon>Actinomycetes</taxon>
        <taxon>Micromonosporales</taxon>
        <taxon>Micromonosporaceae</taxon>
        <taxon>Asanoa</taxon>
    </lineage>
</organism>
<dbReference type="OrthoDB" id="3374146at2"/>
<keyword evidence="3" id="KW-1185">Reference proteome</keyword>
<dbReference type="SUPFAM" id="SSF48371">
    <property type="entry name" value="ARM repeat"/>
    <property type="match status" value="1"/>
</dbReference>
<evidence type="ECO:0000313" key="3">
    <source>
        <dbReference type="Proteomes" id="UP000198362"/>
    </source>
</evidence>
<name>A0A239H6R0_9ACTN</name>
<dbReference type="InterPro" id="IPR011989">
    <property type="entry name" value="ARM-like"/>
</dbReference>
<dbReference type="AlphaFoldDB" id="A0A239H6R0"/>
<reference evidence="2 3" key="1">
    <citation type="submission" date="2017-06" db="EMBL/GenBank/DDBJ databases">
        <authorList>
            <person name="Kim H.J."/>
            <person name="Triplett B.A."/>
        </authorList>
    </citation>
    <scope>NUCLEOTIDE SEQUENCE [LARGE SCALE GENOMIC DNA]</scope>
    <source>
        <strain evidence="2 3">CGMCC 4.5593</strain>
    </source>
</reference>
<dbReference type="Gene3D" id="1.25.10.10">
    <property type="entry name" value="Leucine-rich Repeat Variant"/>
    <property type="match status" value="1"/>
</dbReference>
<proteinExistence type="predicted"/>
<dbReference type="Proteomes" id="UP000198362">
    <property type="component" value="Unassembled WGS sequence"/>
</dbReference>
<gene>
    <name evidence="2" type="ORF">SAMN05421812_101724</name>
</gene>
<dbReference type="InterPro" id="IPR016024">
    <property type="entry name" value="ARM-type_fold"/>
</dbReference>
<feature type="compositionally biased region" description="Gly residues" evidence="1">
    <location>
        <begin position="312"/>
        <end position="322"/>
    </location>
</feature>
<dbReference type="EMBL" id="FZPH01000001">
    <property type="protein sequence ID" value="SNS77116.1"/>
    <property type="molecule type" value="Genomic_DNA"/>
</dbReference>